<protein>
    <submittedName>
        <fullName evidence="2">Uncharacterized protein</fullName>
    </submittedName>
</protein>
<dbReference type="EMBL" id="JACEFO010001597">
    <property type="protein sequence ID" value="KAF8733708.1"/>
    <property type="molecule type" value="Genomic_DNA"/>
</dbReference>
<reference evidence="2" key="1">
    <citation type="submission" date="2020-07" db="EMBL/GenBank/DDBJ databases">
        <title>Genome sequence and genetic diversity analysis of an under-domesticated orphan crop, white fonio (Digitaria exilis).</title>
        <authorList>
            <person name="Bennetzen J.L."/>
            <person name="Chen S."/>
            <person name="Ma X."/>
            <person name="Wang X."/>
            <person name="Yssel A.E.J."/>
            <person name="Chaluvadi S.R."/>
            <person name="Johnson M."/>
            <person name="Gangashetty P."/>
            <person name="Hamidou F."/>
            <person name="Sanogo M.D."/>
            <person name="Zwaenepoel A."/>
            <person name="Wallace J."/>
            <person name="Van De Peer Y."/>
            <person name="Van Deynze A."/>
        </authorList>
    </citation>
    <scope>NUCLEOTIDE SEQUENCE</scope>
    <source>
        <tissue evidence="2">Leaves</tissue>
    </source>
</reference>
<gene>
    <name evidence="2" type="ORF">HU200_014554</name>
</gene>
<name>A0A835FAW7_9POAL</name>
<feature type="compositionally biased region" description="Low complexity" evidence="1">
    <location>
        <begin position="39"/>
        <end position="58"/>
    </location>
</feature>
<sequence length="156" mass="17257">MRAWASCKNCTGPRRRGTPPRLAVVGSWEGDAPPSHQRPAATCARASSSSAAAATRAPASDRHSAPAASQQHHQHRLVEPPHRTCREAHAHATAWEREWPRLLISCSFASHHFRRKLRHHGAAGRPVQEARRCHDEGGEQQRLAAGELHFCSIDDR</sequence>
<dbReference type="AlphaFoldDB" id="A0A835FAW7"/>
<organism evidence="2 3">
    <name type="scientific">Digitaria exilis</name>
    <dbReference type="NCBI Taxonomy" id="1010633"/>
    <lineage>
        <taxon>Eukaryota</taxon>
        <taxon>Viridiplantae</taxon>
        <taxon>Streptophyta</taxon>
        <taxon>Embryophyta</taxon>
        <taxon>Tracheophyta</taxon>
        <taxon>Spermatophyta</taxon>
        <taxon>Magnoliopsida</taxon>
        <taxon>Liliopsida</taxon>
        <taxon>Poales</taxon>
        <taxon>Poaceae</taxon>
        <taxon>PACMAD clade</taxon>
        <taxon>Panicoideae</taxon>
        <taxon>Panicodae</taxon>
        <taxon>Paniceae</taxon>
        <taxon>Anthephorinae</taxon>
        <taxon>Digitaria</taxon>
    </lineage>
</organism>
<proteinExistence type="predicted"/>
<accession>A0A835FAW7</accession>
<comment type="caution">
    <text evidence="2">The sequence shown here is derived from an EMBL/GenBank/DDBJ whole genome shotgun (WGS) entry which is preliminary data.</text>
</comment>
<evidence type="ECO:0000313" key="3">
    <source>
        <dbReference type="Proteomes" id="UP000636709"/>
    </source>
</evidence>
<feature type="compositionally biased region" description="Basic and acidic residues" evidence="1">
    <location>
        <begin position="76"/>
        <end position="85"/>
    </location>
</feature>
<feature type="region of interest" description="Disordered" evidence="1">
    <location>
        <begin position="1"/>
        <end position="85"/>
    </location>
</feature>
<evidence type="ECO:0000256" key="1">
    <source>
        <dbReference type="SAM" id="MobiDB-lite"/>
    </source>
</evidence>
<dbReference type="Proteomes" id="UP000636709">
    <property type="component" value="Unassembled WGS sequence"/>
</dbReference>
<keyword evidence="3" id="KW-1185">Reference proteome</keyword>
<evidence type="ECO:0000313" key="2">
    <source>
        <dbReference type="EMBL" id="KAF8733708.1"/>
    </source>
</evidence>